<dbReference type="AlphaFoldDB" id="A0A142EP87"/>
<accession>A0A142EP87</accession>
<dbReference type="RefSeq" id="WP_067547319.1">
    <property type="nucleotide sequence ID" value="NZ_CP012836.1"/>
</dbReference>
<dbReference type="GO" id="GO:0016491">
    <property type="term" value="F:oxidoreductase activity"/>
    <property type="evidence" value="ECO:0007669"/>
    <property type="project" value="InterPro"/>
</dbReference>
<dbReference type="Pfam" id="PF09995">
    <property type="entry name" value="MPAB_Lcp_cat"/>
    <property type="match status" value="1"/>
</dbReference>
<dbReference type="PATRIC" id="fig|1727163.4.peg.2281"/>
<proteinExistence type="predicted"/>
<reference evidence="2 3" key="2">
    <citation type="journal article" date="2016" name="Genome Announc.">
        <title>Complete Genome Sequence of Algoriphagus sp. Strain M8-2, Isolated from a Brackish Lake.</title>
        <authorList>
            <person name="Muraguchi Y."/>
            <person name="Kushimoto K."/>
            <person name="Ohtsubo Y."/>
            <person name="Suzuki T."/>
            <person name="Dohra H."/>
            <person name="Kimbara K."/>
            <person name="Shintani M."/>
        </authorList>
    </citation>
    <scope>NUCLEOTIDE SEQUENCE [LARGE SCALE GENOMIC DNA]</scope>
    <source>
        <strain evidence="2 3">M8-2</strain>
    </source>
</reference>
<feature type="domain" description="ER-bound oxygenase mpaB/mpaB'/Rubber oxygenase catalytic" evidence="1">
    <location>
        <begin position="118"/>
        <end position="303"/>
    </location>
</feature>
<dbReference type="STRING" id="1727163.AO498_10915"/>
<evidence type="ECO:0000259" key="1">
    <source>
        <dbReference type="Pfam" id="PF09995"/>
    </source>
</evidence>
<organism evidence="2 3">
    <name type="scientific">Algoriphagus sanaruensis</name>
    <dbReference type="NCBI Taxonomy" id="1727163"/>
    <lineage>
        <taxon>Bacteria</taxon>
        <taxon>Pseudomonadati</taxon>
        <taxon>Bacteroidota</taxon>
        <taxon>Cytophagia</taxon>
        <taxon>Cytophagales</taxon>
        <taxon>Cyclobacteriaceae</taxon>
        <taxon>Algoriphagus</taxon>
    </lineage>
</organism>
<keyword evidence="3" id="KW-1185">Reference proteome</keyword>
<gene>
    <name evidence="2" type="ORF">AO498_10915</name>
</gene>
<dbReference type="EMBL" id="CP012836">
    <property type="protein sequence ID" value="AMQ56942.1"/>
    <property type="molecule type" value="Genomic_DNA"/>
</dbReference>
<protein>
    <recommendedName>
        <fullName evidence="1">ER-bound oxygenase mpaB/mpaB'/Rubber oxygenase catalytic domain-containing protein</fullName>
    </recommendedName>
</protein>
<dbReference type="InterPro" id="IPR018713">
    <property type="entry name" value="MPAB/Lcp_cat_dom"/>
</dbReference>
<name>A0A142EP87_9BACT</name>
<dbReference type="OrthoDB" id="6072815at2"/>
<dbReference type="InterPro" id="IPR037473">
    <property type="entry name" value="Lcp-like"/>
</dbReference>
<dbReference type="PANTHER" id="PTHR37539">
    <property type="entry name" value="SECRETED PROTEIN-RELATED"/>
    <property type="match status" value="1"/>
</dbReference>
<evidence type="ECO:0000313" key="3">
    <source>
        <dbReference type="Proteomes" id="UP000073816"/>
    </source>
</evidence>
<dbReference type="KEGG" id="alm:AO498_10915"/>
<sequence length="360" mass="41484">MNKLQLYTNSEFDPLRLRQDPLADQAVKSLIGNPDWITTINNWEYIPTTLPEEFNVELTEFFTFYLQRLDHAQEKDLKPGQDFFAQKGDLYLAMLGFYSLPYCYAFGDGAEVLVRSQRIVNQIGERLGETGSFVLGLFEPGAFYQLKSTFLLVAKVRLIHAFSRYFIKHYASDWKIEYGQPVNQEDMLGTNLAFSFIVLRGMIKMGKNPSENEQQAVLRYWKWIGELMGIDISYWPESSKEAFELDKLIRRRQLKKSEAGKVLINSLVRFYEQTIPDDLLKSQLNGILSFFLGKEAAEALGLSERIEISGDILGWMFGYLGWKNYGGKKGFSAIRQNLELQHKRQFGRVLGIQLPALTRS</sequence>
<reference evidence="3" key="1">
    <citation type="submission" date="2015-09" db="EMBL/GenBank/DDBJ databases">
        <title>Complete sequence of Algoriphagus sp. M8-2.</title>
        <authorList>
            <person name="Shintani M."/>
        </authorList>
    </citation>
    <scope>NUCLEOTIDE SEQUENCE [LARGE SCALE GENOMIC DNA]</scope>
    <source>
        <strain evidence="3">M8-2</strain>
    </source>
</reference>
<evidence type="ECO:0000313" key="2">
    <source>
        <dbReference type="EMBL" id="AMQ56942.1"/>
    </source>
</evidence>
<dbReference type="Proteomes" id="UP000073816">
    <property type="component" value="Chromosome"/>
</dbReference>
<dbReference type="PANTHER" id="PTHR37539:SF1">
    <property type="entry name" value="ER-BOUND OXYGENASE MPAB_MPAB'_RUBBER OXYGENASE CATALYTIC DOMAIN-CONTAINING PROTEIN"/>
    <property type="match status" value="1"/>
</dbReference>